<accession>A0ABY8Q6W5</accession>
<evidence type="ECO:0000313" key="2">
    <source>
        <dbReference type="EMBL" id="WGV16595.1"/>
    </source>
</evidence>
<organism evidence="2 3">
    <name type="scientific">Fuscovulum ytuae</name>
    <dbReference type="NCBI Taxonomy" id="3042299"/>
    <lineage>
        <taxon>Bacteria</taxon>
        <taxon>Pseudomonadati</taxon>
        <taxon>Pseudomonadota</taxon>
        <taxon>Alphaproteobacteria</taxon>
        <taxon>Rhodobacterales</taxon>
        <taxon>Paracoccaceae</taxon>
        <taxon>Fuscovulum</taxon>
    </lineage>
</organism>
<evidence type="ECO:0000259" key="1">
    <source>
        <dbReference type="Pfam" id="PF01636"/>
    </source>
</evidence>
<dbReference type="EMBL" id="CP124535">
    <property type="protein sequence ID" value="WGV16595.1"/>
    <property type="molecule type" value="Genomic_DNA"/>
</dbReference>
<dbReference type="SUPFAM" id="SSF56112">
    <property type="entry name" value="Protein kinase-like (PK-like)"/>
    <property type="match status" value="1"/>
</dbReference>
<dbReference type="RefSeq" id="WP_281467105.1">
    <property type="nucleotide sequence ID" value="NZ_CP124535.1"/>
</dbReference>
<keyword evidence="3" id="KW-1185">Reference proteome</keyword>
<reference evidence="2 3" key="1">
    <citation type="submission" date="2023-04" db="EMBL/GenBank/DDBJ databases">
        <title>YMD61, complete Genome.</title>
        <authorList>
            <person name="Zhang J."/>
        </authorList>
    </citation>
    <scope>NUCLEOTIDE SEQUENCE [LARGE SCALE GENOMIC DNA]</scope>
    <source>
        <strain evidence="2 3">YMD61</strain>
    </source>
</reference>
<protein>
    <submittedName>
        <fullName evidence="2">Phosphotransferase</fullName>
    </submittedName>
</protein>
<feature type="domain" description="Aminoglycoside phosphotransferase" evidence="1">
    <location>
        <begin position="145"/>
        <end position="331"/>
    </location>
</feature>
<gene>
    <name evidence="2" type="ORF">QF092_01920</name>
</gene>
<dbReference type="Pfam" id="PF01636">
    <property type="entry name" value="APH"/>
    <property type="match status" value="1"/>
</dbReference>
<dbReference type="Gene3D" id="3.90.1200.10">
    <property type="match status" value="1"/>
</dbReference>
<sequence length="393" mass="43526">MTQHMPNPTPTLPPTELIHAMIGGQLPGLGPIQLMRMHFPSGRAPHAQILHQGQVWILEWFGQAAADRRDAETERLARMGQPDSLRWNAKAGVLLRRPGTDAKLPGLRLLSDKELAERCLTDIGLKGPFTIALVAHRLGRRAVLRIRHADGTAYARLRSPTAQAAAAAIARHQSLWQAMSHNNDLRLPRPLGVDRALGLALYAALPGHPMQLRGLRGFSGIDATARALSALQQSRCDAPHWTAEDEIALLSQWEDRVITVFPDLGHKIQPKLLSIRKALRELPVMEPVTCHRDLHEGQILLFRGLAGLLDFDTLSRGDPAMDLGNLQAHLDLAGLRKDRSFAAYATAAERLFPQIKLSRIAVWRRVARLRLAMLWAFSGEPRANLSALLEDEV</sequence>
<dbReference type="InterPro" id="IPR011009">
    <property type="entry name" value="Kinase-like_dom_sf"/>
</dbReference>
<dbReference type="Proteomes" id="UP001230978">
    <property type="component" value="Chromosome"/>
</dbReference>
<evidence type="ECO:0000313" key="3">
    <source>
        <dbReference type="Proteomes" id="UP001230978"/>
    </source>
</evidence>
<dbReference type="InterPro" id="IPR002575">
    <property type="entry name" value="Aminoglycoside_PTrfase"/>
</dbReference>
<name>A0ABY8Q6W5_9RHOB</name>
<proteinExistence type="predicted"/>